<name>A0ABR2UN39_9PEZI</name>
<dbReference type="SUPFAM" id="SSF55781">
    <property type="entry name" value="GAF domain-like"/>
    <property type="match status" value="1"/>
</dbReference>
<reference evidence="6 7" key="1">
    <citation type="journal article" date="2024" name="J. Plant Pathol.">
        <title>Sequence and assembly of the genome of Seiridium unicorne, isolate CBS 538.82, causal agent of cypress canker disease.</title>
        <authorList>
            <person name="Scali E."/>
            <person name="Rocca G.D."/>
            <person name="Danti R."/>
            <person name="Garbelotto M."/>
            <person name="Barberini S."/>
            <person name="Baroncelli R."/>
            <person name="Emiliani G."/>
        </authorList>
    </citation>
    <scope>NUCLEOTIDE SEQUENCE [LARGE SCALE GENOMIC DNA]</scope>
    <source>
        <strain evidence="6 7">BM-138-508</strain>
    </source>
</reference>
<dbReference type="SMART" id="SM00448">
    <property type="entry name" value="REC"/>
    <property type="match status" value="1"/>
</dbReference>
<evidence type="ECO:0000259" key="4">
    <source>
        <dbReference type="PROSITE" id="PS50109"/>
    </source>
</evidence>
<dbReference type="SUPFAM" id="SSF47384">
    <property type="entry name" value="Homodimeric domain of signal transducing histidine kinase"/>
    <property type="match status" value="1"/>
</dbReference>
<dbReference type="SUPFAM" id="SSF52172">
    <property type="entry name" value="CheY-like"/>
    <property type="match status" value="1"/>
</dbReference>
<feature type="modified residue" description="4-aspartylphosphate" evidence="2">
    <location>
        <position position="1147"/>
    </location>
</feature>
<sequence>MLRQSTPKPPPIGAETAPGLVDAMGKAFSEATREREALKSLSHLSTALPSSQLSTSSDTVLTALAQLAVIRTRTSRSLISLFDAKWQHIVAEATSDMPLRPNLNHADRNGQDLWLCGTAIPRSDGICECSLAPQVCKGSSFGDLPATFVRDLQSDDRFSSKPYCAAGSPARFYASVPIRTARGIDIGVFCVIHHEPMDGDAEWQNNIADVLSTISSAIMGHFESERMKLAHRRSQRMVRGVGSFVEEASTLTDWHEGPNPSAFRDVVGMEGSLNDRQQVLQHEHRKSHDADADDSRETRRTIRGASDGGIDSVHSRSQDRHRSSRSRSTGRNTPALPSDQDGGLQNIFSKAANLIRESIEVEGVVFLDADAGTFGSRVGEADINGSPATSSLANSSSDEAHSGPENGGAGRCCPVLGFSTSDTSSINNDKASRTQITLPGKVIATLLRRYPGGKIWNFDENGSLQSSDSSEDDTPSIFTPVVLQSLPSWKKDTRAKPWARQREGSNLSAIFPGARSIAFVPAWNEKTGRWHSGCFVYTFTPDRNLTTAGELSYLRAFNVLVMAEVSRLQARLEIKAQNDILNSISHELRSPLHGVILGVELIRDTSLDTFQGNIIHTVETCGRTLLDTIDHLLDFSNINNFLRIDRKQKLEKRLTGLSTIETGMKNLLVEVDLDALVEEVVESVFAGHNFQRLSIGQIDRANQMPSVDNQANSHLDCMKAMEEIGSSRKDIDTSASPSNSVSIQLDIEPDVHRYLTTIGAIRRIVMNLFGNALKYTQRGAIRVSLSRAPLSTKKHRGKQHTVRITVSDTGQGMSEDYIAHKLYKPFHQENDLSPGTGLGLSLVKGIVDSLGGEISFQSKLNVGTAVTVLLPLTPATMPPTDDSSEKTEEAFLGQKRQLKGLRVHLTDLPQMHTSIISESFLNLKPLQCASVEMVCRDWLKMEIVHGTLSCPDVVLCSETAVENIDGLSHISGKAPIVVVCNDAVAAHSRTLVSCGYVSGRIVEFVSQPVGPRKLAKILLLAFKRWVALQGLHSPTDGFTLPTSPFTAPPTPLDLDDTPFMQRALASSQPISDVPATSPVEPFLPTLPSTPPREKPPAEFLLVDDNPVNIKILCAFMKKLGRTYGTATNGEEAVASFKANDYRCVLMDISMPKLDGMAATRLIRKHERKRNSDPATIIALTGLASASTQKEAFASGMNLVLTKPVMLKDLKNILRTENYI</sequence>
<dbReference type="InterPro" id="IPR011006">
    <property type="entry name" value="CheY-like_superfamily"/>
</dbReference>
<dbReference type="Gene3D" id="3.40.50.2300">
    <property type="match status" value="1"/>
</dbReference>
<dbReference type="SMART" id="SM00388">
    <property type="entry name" value="HisKA"/>
    <property type="match status" value="1"/>
</dbReference>
<evidence type="ECO:0000256" key="1">
    <source>
        <dbReference type="ARBA" id="ARBA00022553"/>
    </source>
</evidence>
<dbReference type="CDD" id="cd17546">
    <property type="entry name" value="REC_hyHK_CKI1_RcsC-like"/>
    <property type="match status" value="1"/>
</dbReference>
<dbReference type="SMART" id="SM00387">
    <property type="entry name" value="HATPase_c"/>
    <property type="match status" value="1"/>
</dbReference>
<dbReference type="PRINTS" id="PR00344">
    <property type="entry name" value="BCTRLSENSOR"/>
</dbReference>
<dbReference type="InterPro" id="IPR005467">
    <property type="entry name" value="His_kinase_dom"/>
</dbReference>
<proteinExistence type="predicted"/>
<dbReference type="PROSITE" id="PS50110">
    <property type="entry name" value="RESPONSE_REGULATORY"/>
    <property type="match status" value="1"/>
</dbReference>
<dbReference type="Gene3D" id="3.30.565.10">
    <property type="entry name" value="Histidine kinase-like ATPase, C-terminal domain"/>
    <property type="match status" value="1"/>
</dbReference>
<dbReference type="EMBL" id="JARVKF010000412">
    <property type="protein sequence ID" value="KAK9415830.1"/>
    <property type="molecule type" value="Genomic_DNA"/>
</dbReference>
<feature type="compositionally biased region" description="Low complexity" evidence="3">
    <location>
        <begin position="386"/>
        <end position="397"/>
    </location>
</feature>
<evidence type="ECO:0000313" key="6">
    <source>
        <dbReference type="EMBL" id="KAK9415830.1"/>
    </source>
</evidence>
<evidence type="ECO:0000256" key="2">
    <source>
        <dbReference type="PROSITE-ProRule" id="PRU00169"/>
    </source>
</evidence>
<dbReference type="Gene3D" id="1.10.287.130">
    <property type="match status" value="1"/>
</dbReference>
<comment type="caution">
    <text evidence="6">The sequence shown here is derived from an EMBL/GenBank/DDBJ whole genome shotgun (WGS) entry which is preliminary data.</text>
</comment>
<dbReference type="InterPro" id="IPR001789">
    <property type="entry name" value="Sig_transdc_resp-reg_receiver"/>
</dbReference>
<organism evidence="6 7">
    <name type="scientific">Seiridium unicorne</name>
    <dbReference type="NCBI Taxonomy" id="138068"/>
    <lineage>
        <taxon>Eukaryota</taxon>
        <taxon>Fungi</taxon>
        <taxon>Dikarya</taxon>
        <taxon>Ascomycota</taxon>
        <taxon>Pezizomycotina</taxon>
        <taxon>Sordariomycetes</taxon>
        <taxon>Xylariomycetidae</taxon>
        <taxon>Amphisphaeriales</taxon>
        <taxon>Sporocadaceae</taxon>
        <taxon>Seiridium</taxon>
    </lineage>
</organism>
<evidence type="ECO:0000256" key="3">
    <source>
        <dbReference type="SAM" id="MobiDB-lite"/>
    </source>
</evidence>
<evidence type="ECO:0000259" key="5">
    <source>
        <dbReference type="PROSITE" id="PS50110"/>
    </source>
</evidence>
<protein>
    <submittedName>
        <fullName evidence="6">Uncharacterized protein</fullName>
    </submittedName>
</protein>
<evidence type="ECO:0000313" key="7">
    <source>
        <dbReference type="Proteomes" id="UP001408356"/>
    </source>
</evidence>
<dbReference type="PANTHER" id="PTHR43719">
    <property type="entry name" value="TWO-COMPONENT HISTIDINE KINASE"/>
    <property type="match status" value="1"/>
</dbReference>
<dbReference type="PROSITE" id="PS50109">
    <property type="entry name" value="HIS_KIN"/>
    <property type="match status" value="1"/>
</dbReference>
<dbReference type="PANTHER" id="PTHR43719:SF11">
    <property type="entry name" value="HISTIDINE KINASE_RESPONSE REGULATOR, PUTATIVE-RELATED"/>
    <property type="match status" value="1"/>
</dbReference>
<keyword evidence="1 2" id="KW-0597">Phosphoprotein</keyword>
<dbReference type="InterPro" id="IPR029016">
    <property type="entry name" value="GAF-like_dom_sf"/>
</dbReference>
<dbReference type="InterPro" id="IPR003661">
    <property type="entry name" value="HisK_dim/P_dom"/>
</dbReference>
<dbReference type="SUPFAM" id="SSF55874">
    <property type="entry name" value="ATPase domain of HSP90 chaperone/DNA topoisomerase II/histidine kinase"/>
    <property type="match status" value="1"/>
</dbReference>
<accession>A0ABR2UN39</accession>
<dbReference type="Pfam" id="PF00512">
    <property type="entry name" value="HisKA"/>
    <property type="match status" value="1"/>
</dbReference>
<feature type="region of interest" description="Disordered" evidence="3">
    <location>
        <begin position="281"/>
        <end position="344"/>
    </location>
</feature>
<feature type="region of interest" description="Disordered" evidence="3">
    <location>
        <begin position="380"/>
        <end position="414"/>
    </location>
</feature>
<dbReference type="Proteomes" id="UP001408356">
    <property type="component" value="Unassembled WGS sequence"/>
</dbReference>
<feature type="domain" description="Histidine kinase" evidence="4">
    <location>
        <begin position="583"/>
        <end position="874"/>
    </location>
</feature>
<dbReference type="CDD" id="cd00082">
    <property type="entry name" value="HisKA"/>
    <property type="match status" value="1"/>
</dbReference>
<dbReference type="InterPro" id="IPR004358">
    <property type="entry name" value="Sig_transdc_His_kin-like_C"/>
</dbReference>
<dbReference type="Pfam" id="PF00072">
    <property type="entry name" value="Response_reg"/>
    <property type="match status" value="1"/>
</dbReference>
<keyword evidence="7" id="KW-1185">Reference proteome</keyword>
<dbReference type="InterPro" id="IPR036097">
    <property type="entry name" value="HisK_dim/P_sf"/>
</dbReference>
<feature type="compositionally biased region" description="Basic and acidic residues" evidence="3">
    <location>
        <begin position="286"/>
        <end position="300"/>
    </location>
</feature>
<dbReference type="InterPro" id="IPR050956">
    <property type="entry name" value="2C_system_His_kinase"/>
</dbReference>
<dbReference type="InterPro" id="IPR003594">
    <property type="entry name" value="HATPase_dom"/>
</dbReference>
<dbReference type="Pfam" id="PF02518">
    <property type="entry name" value="HATPase_c"/>
    <property type="match status" value="1"/>
</dbReference>
<gene>
    <name evidence="6" type="ORF">SUNI508_10130</name>
</gene>
<feature type="domain" description="Response regulatory" evidence="5">
    <location>
        <begin position="1098"/>
        <end position="1217"/>
    </location>
</feature>
<dbReference type="Gene3D" id="3.30.450.40">
    <property type="match status" value="1"/>
</dbReference>
<dbReference type="InterPro" id="IPR036890">
    <property type="entry name" value="HATPase_C_sf"/>
</dbReference>